<keyword evidence="3" id="KW-0472">Membrane</keyword>
<dbReference type="NCBIfam" id="TIGR00350">
    <property type="entry name" value="lytR_cpsA_psr"/>
    <property type="match status" value="1"/>
</dbReference>
<sequence length="485" mass="52044">MSTHSHSQHRAQSRNHKIPNLAHTHAHPLHAPVYRLSHRLRTAIIATILAALTFVGTASALVANNITTLVEEAEAPVITQSHVKQETIVDPNAGKPINILVLGQDTRSGEANAQIGAGGSADDHQSDTAMIVQLSADRTFINIVSIPRDSIVDQPSCNTSQGVLGARNNVMFNSIFATAYQFGGDLASAASCTMNAVNALTGLEISQFVVVDFAGLSNMISSLGGVDICIAQSIEDDTTGLHLQRGLHHLNGVEATQYARVRHGVTGADGSDIYRTTRQQFLIKSLLREAKQKNLFTQTNQLYQLATSAIQSLTMSPGLADVATLVGMSAALTKLNTNHIYARTVPVTQYVYDKNRVVWTDDAVQIWDMLKNNKPLTEDDSATQNEQDTNTQDTQNEQEQESTDTTQSQDTTLSQNGQATATPQGTLDANTGLLVMPDGSLVDPNTNGYVDPDSGVIKDANTGQAIGMADGYVSYQFCGIPVSQM</sequence>
<protein>
    <submittedName>
        <fullName evidence="5">Transcriptional regulator</fullName>
    </submittedName>
</protein>
<dbReference type="Gene3D" id="3.40.630.190">
    <property type="entry name" value="LCP protein"/>
    <property type="match status" value="1"/>
</dbReference>
<dbReference type="Pfam" id="PF03816">
    <property type="entry name" value="LytR_cpsA_psr"/>
    <property type="match status" value="1"/>
</dbReference>
<dbReference type="InterPro" id="IPR050922">
    <property type="entry name" value="LytR/CpsA/Psr_CW_biosynth"/>
</dbReference>
<gene>
    <name evidence="5" type="ORF">GCM10007377_07060</name>
</gene>
<keyword evidence="3" id="KW-1133">Transmembrane helix</keyword>
<feature type="transmembrane region" description="Helical" evidence="3">
    <location>
        <begin position="43"/>
        <end position="63"/>
    </location>
</feature>
<comment type="caution">
    <text evidence="5">The sequence shown here is derived from an EMBL/GenBank/DDBJ whole genome shotgun (WGS) entry which is preliminary data.</text>
</comment>
<dbReference type="EMBL" id="BMDH01000001">
    <property type="protein sequence ID" value="GGI13658.1"/>
    <property type="molecule type" value="Genomic_DNA"/>
</dbReference>
<dbReference type="Proteomes" id="UP000619536">
    <property type="component" value="Unassembled WGS sequence"/>
</dbReference>
<dbReference type="PANTHER" id="PTHR33392">
    <property type="entry name" value="POLYISOPRENYL-TEICHOIC ACID--PEPTIDOGLYCAN TEICHOIC ACID TRANSFERASE TAGU"/>
    <property type="match status" value="1"/>
</dbReference>
<feature type="domain" description="Cell envelope-related transcriptional attenuator" evidence="4">
    <location>
        <begin position="126"/>
        <end position="291"/>
    </location>
</feature>
<evidence type="ECO:0000259" key="4">
    <source>
        <dbReference type="Pfam" id="PF03816"/>
    </source>
</evidence>
<dbReference type="RefSeq" id="WP_229714709.1">
    <property type="nucleotide sequence ID" value="NZ_BMDH01000001.1"/>
</dbReference>
<keyword evidence="3" id="KW-0812">Transmembrane</keyword>
<organism evidence="5 6">
    <name type="scientific">Galliscardovia ingluviei</name>
    <dbReference type="NCBI Taxonomy" id="1769422"/>
    <lineage>
        <taxon>Bacteria</taxon>
        <taxon>Bacillati</taxon>
        <taxon>Actinomycetota</taxon>
        <taxon>Actinomycetes</taxon>
        <taxon>Bifidobacteriales</taxon>
        <taxon>Bifidobacteriaceae</taxon>
        <taxon>Galliscardovia</taxon>
    </lineage>
</organism>
<dbReference type="PANTHER" id="PTHR33392:SF6">
    <property type="entry name" value="POLYISOPRENYL-TEICHOIC ACID--PEPTIDOGLYCAN TEICHOIC ACID TRANSFERASE TAGU"/>
    <property type="match status" value="1"/>
</dbReference>
<accession>A0A8J3AHW7</accession>
<evidence type="ECO:0000313" key="5">
    <source>
        <dbReference type="EMBL" id="GGI13658.1"/>
    </source>
</evidence>
<proteinExistence type="inferred from homology"/>
<evidence type="ECO:0000313" key="6">
    <source>
        <dbReference type="Proteomes" id="UP000619536"/>
    </source>
</evidence>
<feature type="compositionally biased region" description="Low complexity" evidence="2">
    <location>
        <begin position="403"/>
        <end position="416"/>
    </location>
</feature>
<evidence type="ECO:0000256" key="2">
    <source>
        <dbReference type="SAM" id="MobiDB-lite"/>
    </source>
</evidence>
<feature type="compositionally biased region" description="Polar residues" evidence="2">
    <location>
        <begin position="417"/>
        <end position="429"/>
    </location>
</feature>
<comment type="similarity">
    <text evidence="1">Belongs to the LytR/CpsA/Psr (LCP) family.</text>
</comment>
<reference evidence="5" key="1">
    <citation type="journal article" date="2014" name="Int. J. Syst. Evol. Microbiol.">
        <title>Complete genome sequence of Corynebacterium casei LMG S-19264T (=DSM 44701T), isolated from a smear-ripened cheese.</title>
        <authorList>
            <consortium name="US DOE Joint Genome Institute (JGI-PGF)"/>
            <person name="Walter F."/>
            <person name="Albersmeier A."/>
            <person name="Kalinowski J."/>
            <person name="Ruckert C."/>
        </authorList>
    </citation>
    <scope>NUCLEOTIDE SEQUENCE</scope>
    <source>
        <strain evidence="5">CCM 8606</strain>
    </source>
</reference>
<feature type="region of interest" description="Disordered" evidence="2">
    <location>
        <begin position="375"/>
        <end position="433"/>
    </location>
</feature>
<evidence type="ECO:0000256" key="1">
    <source>
        <dbReference type="ARBA" id="ARBA00006068"/>
    </source>
</evidence>
<keyword evidence="6" id="KW-1185">Reference proteome</keyword>
<dbReference type="InterPro" id="IPR004474">
    <property type="entry name" value="LytR_CpsA_psr"/>
</dbReference>
<dbReference type="AlphaFoldDB" id="A0A8J3AHW7"/>
<feature type="compositionally biased region" description="Low complexity" evidence="2">
    <location>
        <begin position="383"/>
        <end position="395"/>
    </location>
</feature>
<reference evidence="5" key="2">
    <citation type="submission" date="2020-09" db="EMBL/GenBank/DDBJ databases">
        <authorList>
            <person name="Sun Q."/>
            <person name="Sedlacek I."/>
        </authorList>
    </citation>
    <scope>NUCLEOTIDE SEQUENCE</scope>
    <source>
        <strain evidence="5">CCM 8606</strain>
    </source>
</reference>
<name>A0A8J3AHW7_9BIFI</name>
<evidence type="ECO:0000256" key="3">
    <source>
        <dbReference type="SAM" id="Phobius"/>
    </source>
</evidence>